<dbReference type="InterPro" id="IPR029063">
    <property type="entry name" value="SAM-dependent_MTases_sf"/>
</dbReference>
<comment type="similarity">
    <text evidence="6">Belongs to the MT-A70-like family.</text>
</comment>
<dbReference type="InterPro" id="IPR025848">
    <property type="entry name" value="MT-A70"/>
</dbReference>
<evidence type="ECO:0000313" key="9">
    <source>
        <dbReference type="RefSeq" id="XP_030043703.1"/>
    </source>
</evidence>
<evidence type="ECO:0000256" key="2">
    <source>
        <dbReference type="ARBA" id="ARBA00022603"/>
    </source>
</evidence>
<dbReference type="SUPFAM" id="SSF53335">
    <property type="entry name" value="S-adenosyl-L-methionine-dependent methyltransferases"/>
    <property type="match status" value="1"/>
</dbReference>
<feature type="region of interest" description="Disordered" evidence="7">
    <location>
        <begin position="163"/>
        <end position="214"/>
    </location>
</feature>
<feature type="compositionally biased region" description="Basic and acidic residues" evidence="7">
    <location>
        <begin position="196"/>
        <end position="205"/>
    </location>
</feature>
<name>A0A6P7WTG5_9AMPH</name>
<evidence type="ECO:0000256" key="5">
    <source>
        <dbReference type="ARBA" id="ARBA00048957"/>
    </source>
</evidence>
<dbReference type="OrthoDB" id="10262526at2759"/>
<keyword evidence="8" id="KW-1185">Reference proteome</keyword>
<dbReference type="GO" id="GO:0005634">
    <property type="term" value="C:nucleus"/>
    <property type="evidence" value="ECO:0007669"/>
    <property type="project" value="InterPro"/>
</dbReference>
<dbReference type="Pfam" id="PF05063">
    <property type="entry name" value="MT-A70"/>
    <property type="match status" value="1"/>
</dbReference>
<evidence type="ECO:0000313" key="8">
    <source>
        <dbReference type="Proteomes" id="UP000515156"/>
    </source>
</evidence>
<dbReference type="CTD" id="56339"/>
<dbReference type="Proteomes" id="UP000515156">
    <property type="component" value="Chromosome 14"/>
</dbReference>
<dbReference type="InterPro" id="IPR007757">
    <property type="entry name" value="MT-A70-like"/>
</dbReference>
<sequence>MSDTWSNIQAHKRKLESLRERLQRRKDVTSQLGLDLKNPEAVLTPALRSDSPIPMVSAVTPKPTGSSQDVTFSPELENKLLHHLSDLALVLPTDSASIQQAISTPDAPVTRECVESLLQKFAAQELIEVKGHLLDEEDRPTVVVYADHSKLTAMMAVMEKKASPAAGGEAGGTQKRRLEQDPVASAAPSVLGGLSSEKKVTEPPKKSRKQASDLDLEIESLLSQQSTKEQQSKKVSQEILELLNTTTAKEQSIVEKFRSRGRAQVQEFCDCGTKEECMKENSTDRPCHKLHFRRIINKHTDESLGDCSFLNTCFHMDTCKYVHYEIDSCTDMETLESPDNPAGQVLALAKGVSGRDSSIDRLFPPQWIRCDIRYLDISILGKFAVVMADPPWDIHMELPYGTLTDDEMRKLKIPVLQDEGFLFLWVTGRAMELGRECLKLWGYDRVDEIIWVKTNQLQRIIRTGRTGHWLNHGKEHCLVGVKGNPQGFNRGLDCDVIVAEVRSTSHKPDEIYGMIERLSPGTRKIELFGRPHNVQPNWITLGNQLDGIHLLDPDVVARFKERYPDGIISKPKNM</sequence>
<dbReference type="GO" id="GO:0036396">
    <property type="term" value="C:RNA N6-methyladenosine methyltransferase complex"/>
    <property type="evidence" value="ECO:0007669"/>
    <property type="project" value="TreeGrafter"/>
</dbReference>
<keyword evidence="2" id="KW-0489">Methyltransferase</keyword>
<dbReference type="RefSeq" id="XP_030043703.1">
    <property type="nucleotide sequence ID" value="XM_030187843.1"/>
</dbReference>
<dbReference type="AlphaFoldDB" id="A0A6P7WTG5"/>
<dbReference type="KEGG" id="muo:115458053"/>
<dbReference type="PANTHER" id="PTHR12829:SF7">
    <property type="entry name" value="N6-ADENOSINE-METHYLTRANSFERASE CATALYTIC SUBUNIT"/>
    <property type="match status" value="1"/>
</dbReference>
<evidence type="ECO:0000256" key="6">
    <source>
        <dbReference type="PROSITE-ProRule" id="PRU00489"/>
    </source>
</evidence>
<proteinExistence type="inferred from homology"/>
<dbReference type="GeneID" id="115458053"/>
<organism evidence="8 9">
    <name type="scientific">Microcaecilia unicolor</name>
    <dbReference type="NCBI Taxonomy" id="1415580"/>
    <lineage>
        <taxon>Eukaryota</taxon>
        <taxon>Metazoa</taxon>
        <taxon>Chordata</taxon>
        <taxon>Craniata</taxon>
        <taxon>Vertebrata</taxon>
        <taxon>Euteleostomi</taxon>
        <taxon>Amphibia</taxon>
        <taxon>Gymnophiona</taxon>
        <taxon>Siphonopidae</taxon>
        <taxon>Microcaecilia</taxon>
    </lineage>
</organism>
<dbReference type="PANTHER" id="PTHR12829">
    <property type="entry name" value="N6-ADENOSINE-METHYLTRANSFERASE"/>
    <property type="match status" value="1"/>
</dbReference>
<dbReference type="PROSITE" id="PS51563">
    <property type="entry name" value="SAM_MTA70L_1"/>
    <property type="match status" value="1"/>
</dbReference>
<comment type="catalytic activity">
    <reaction evidence="5">
        <text>an adenosine in mRNA + S-adenosyl-L-methionine = an N(6)-methyladenosine in mRNA + S-adenosyl-L-homocysteine + H(+)</text>
        <dbReference type="Rhea" id="RHEA:55584"/>
        <dbReference type="Rhea" id="RHEA-COMP:12414"/>
        <dbReference type="Rhea" id="RHEA-COMP:12417"/>
        <dbReference type="ChEBI" id="CHEBI:15378"/>
        <dbReference type="ChEBI" id="CHEBI:57856"/>
        <dbReference type="ChEBI" id="CHEBI:59789"/>
        <dbReference type="ChEBI" id="CHEBI:74411"/>
        <dbReference type="ChEBI" id="CHEBI:74449"/>
        <dbReference type="EC" id="2.1.1.348"/>
    </reaction>
</comment>
<dbReference type="GO" id="GO:0001734">
    <property type="term" value="F:mRNA m(6)A methyltransferase activity"/>
    <property type="evidence" value="ECO:0007669"/>
    <property type="project" value="UniProtKB-EC"/>
</dbReference>
<evidence type="ECO:0000256" key="4">
    <source>
        <dbReference type="ARBA" id="ARBA00022691"/>
    </source>
</evidence>
<reference evidence="9" key="1">
    <citation type="submission" date="2025-08" db="UniProtKB">
        <authorList>
            <consortium name="RefSeq"/>
        </authorList>
    </citation>
    <scope>IDENTIFICATION</scope>
</reference>
<evidence type="ECO:0000256" key="1">
    <source>
        <dbReference type="ARBA" id="ARBA00012160"/>
    </source>
</evidence>
<dbReference type="PROSITE" id="PS51143">
    <property type="entry name" value="MT_A70"/>
    <property type="match status" value="1"/>
</dbReference>
<dbReference type="EC" id="2.1.1.348" evidence="1"/>
<evidence type="ECO:0000256" key="7">
    <source>
        <dbReference type="SAM" id="MobiDB-lite"/>
    </source>
</evidence>
<protein>
    <recommendedName>
        <fullName evidence="1">mRNA m(6)A methyltransferase</fullName>
        <ecNumber evidence="1">2.1.1.348</ecNumber>
    </recommendedName>
</protein>
<evidence type="ECO:0000256" key="3">
    <source>
        <dbReference type="ARBA" id="ARBA00022679"/>
    </source>
</evidence>
<accession>A0A6P7WTG5</accession>
<keyword evidence="3" id="KW-0808">Transferase</keyword>
<dbReference type="FunCoup" id="A0A6P7WTG5">
    <property type="interactions" value="3395"/>
</dbReference>
<keyword evidence="4" id="KW-0949">S-adenosyl-L-methionine</keyword>
<dbReference type="GO" id="GO:0001510">
    <property type="term" value="P:RNA methylation"/>
    <property type="evidence" value="ECO:0007669"/>
    <property type="project" value="InterPro"/>
</dbReference>
<dbReference type="InParanoid" id="A0A6P7WTG5"/>
<gene>
    <name evidence="9" type="primary">METTL3</name>
</gene>